<dbReference type="Proteomes" id="UP001611548">
    <property type="component" value="Unassembled WGS sequence"/>
</dbReference>
<dbReference type="RefSeq" id="WP_055473697.1">
    <property type="nucleotide sequence ID" value="NZ_JBIRWE010000002.1"/>
</dbReference>
<keyword evidence="2" id="KW-1133">Transmembrane helix</keyword>
<evidence type="ECO:0000256" key="1">
    <source>
        <dbReference type="SAM" id="MobiDB-lite"/>
    </source>
</evidence>
<feature type="transmembrane region" description="Helical" evidence="2">
    <location>
        <begin position="32"/>
        <end position="51"/>
    </location>
</feature>
<comment type="caution">
    <text evidence="3">The sequence shown here is derived from an EMBL/GenBank/DDBJ whole genome shotgun (WGS) entry which is preliminary data.</text>
</comment>
<feature type="region of interest" description="Disordered" evidence="1">
    <location>
        <begin position="82"/>
        <end position="118"/>
    </location>
</feature>
<proteinExistence type="predicted"/>
<evidence type="ECO:0000256" key="2">
    <source>
        <dbReference type="SAM" id="Phobius"/>
    </source>
</evidence>
<reference evidence="3 4" key="1">
    <citation type="submission" date="2024-10" db="EMBL/GenBank/DDBJ databases">
        <title>The Natural Products Discovery Center: Release of the First 8490 Sequenced Strains for Exploring Actinobacteria Biosynthetic Diversity.</title>
        <authorList>
            <person name="Kalkreuter E."/>
            <person name="Kautsar S.A."/>
            <person name="Yang D."/>
            <person name="Bader C.D."/>
            <person name="Teijaro C.N."/>
            <person name="Fluegel L."/>
            <person name="Davis C.M."/>
            <person name="Simpson J.R."/>
            <person name="Lauterbach L."/>
            <person name="Steele A.D."/>
            <person name="Gui C."/>
            <person name="Meng S."/>
            <person name="Li G."/>
            <person name="Viehrig K."/>
            <person name="Ye F."/>
            <person name="Su P."/>
            <person name="Kiefer A.F."/>
            <person name="Nichols A."/>
            <person name="Cepeda A.J."/>
            <person name="Yan W."/>
            <person name="Fan B."/>
            <person name="Jiang Y."/>
            <person name="Adhikari A."/>
            <person name="Zheng C.-J."/>
            <person name="Schuster L."/>
            <person name="Cowan T.M."/>
            <person name="Smanski M.J."/>
            <person name="Chevrette M.G."/>
            <person name="De Carvalho L.P.S."/>
            <person name="Shen B."/>
        </authorList>
    </citation>
    <scope>NUCLEOTIDE SEQUENCE [LARGE SCALE GENOMIC DNA]</scope>
    <source>
        <strain evidence="3 4">NPDC020327</strain>
    </source>
</reference>
<dbReference type="EMBL" id="JBIRWE010000002">
    <property type="protein sequence ID" value="MFI1964101.1"/>
    <property type="molecule type" value="Genomic_DNA"/>
</dbReference>
<evidence type="ECO:0000313" key="4">
    <source>
        <dbReference type="Proteomes" id="UP001611548"/>
    </source>
</evidence>
<protein>
    <submittedName>
        <fullName evidence="3">Uncharacterized protein</fullName>
    </submittedName>
</protein>
<organism evidence="3 4">
    <name type="scientific">Streptomyces pathocidini</name>
    <dbReference type="NCBI Taxonomy" id="1650571"/>
    <lineage>
        <taxon>Bacteria</taxon>
        <taxon>Bacillati</taxon>
        <taxon>Actinomycetota</taxon>
        <taxon>Actinomycetes</taxon>
        <taxon>Kitasatosporales</taxon>
        <taxon>Streptomycetaceae</taxon>
        <taxon>Streptomyces</taxon>
    </lineage>
</organism>
<accession>A0ABW7UQW1</accession>
<keyword evidence="2" id="KW-0812">Transmembrane</keyword>
<gene>
    <name evidence="3" type="ORF">ACH429_08185</name>
</gene>
<keyword evidence="2" id="KW-0472">Membrane</keyword>
<evidence type="ECO:0000313" key="3">
    <source>
        <dbReference type="EMBL" id="MFI1964101.1"/>
    </source>
</evidence>
<sequence length="267" mass="28940">MAIRYDAQRQRWVDDARPEAAAAARLRRLRRVSMLSVAGVLLAYSLGFVTWRQIERRNAEEAAAKALASASASARAEASRSAKAQASAEAEARDAALADPADSTITAEPPSGYQRYADDQGWTVDIPEGWTRKAQERLGHPTVVTYQKGSSRLQVFAVEESSPYESVRLADEYLADGGVKDYERVDLSELPAAPSGATESARWEYTFTDKSSGDSRRTVDIRFQAADGQYYAVAATGPAEEGTAAQTKPAQTALTSFCPPYTDCEPA</sequence>
<keyword evidence="4" id="KW-1185">Reference proteome</keyword>
<name>A0ABW7UQW1_9ACTN</name>